<protein>
    <recommendedName>
        <fullName evidence="5">Clathrin/coatomer adaptor adaptin-like N-terminal domain-containing protein</fullName>
    </recommendedName>
</protein>
<dbReference type="InterPro" id="IPR050840">
    <property type="entry name" value="Adaptor_Complx_Large_Subunit"/>
</dbReference>
<evidence type="ECO:0000256" key="3">
    <source>
        <dbReference type="ARBA" id="ARBA00022927"/>
    </source>
</evidence>
<dbReference type="EMBL" id="KQ257450">
    <property type="protein sequence ID" value="KND04468.1"/>
    <property type="molecule type" value="Genomic_DNA"/>
</dbReference>
<dbReference type="SUPFAM" id="SSF48371">
    <property type="entry name" value="ARM repeat"/>
    <property type="match status" value="1"/>
</dbReference>
<name>A0A0L0HTN0_SPIPD</name>
<dbReference type="eggNOG" id="KOG1062">
    <property type="taxonomic scope" value="Eukaryota"/>
</dbReference>
<dbReference type="GeneID" id="27683940"/>
<feature type="domain" description="Clathrin/coatomer adaptor adaptin-like N-terminal" evidence="5">
    <location>
        <begin position="10"/>
        <end position="490"/>
    </location>
</feature>
<organism evidence="6 7">
    <name type="scientific">Spizellomyces punctatus (strain DAOM BR117)</name>
    <dbReference type="NCBI Taxonomy" id="645134"/>
    <lineage>
        <taxon>Eukaryota</taxon>
        <taxon>Fungi</taxon>
        <taxon>Fungi incertae sedis</taxon>
        <taxon>Chytridiomycota</taxon>
        <taxon>Chytridiomycota incertae sedis</taxon>
        <taxon>Chytridiomycetes</taxon>
        <taxon>Spizellomycetales</taxon>
        <taxon>Spizellomycetaceae</taxon>
        <taxon>Spizellomyces</taxon>
    </lineage>
</organism>
<dbReference type="Proteomes" id="UP000053201">
    <property type="component" value="Unassembled WGS sequence"/>
</dbReference>
<dbReference type="InParanoid" id="A0A0L0HTN0"/>
<proteinExistence type="predicted"/>
<dbReference type="InterPro" id="IPR002553">
    <property type="entry name" value="Clathrin/coatomer_adapt-like_N"/>
</dbReference>
<evidence type="ECO:0000259" key="5">
    <source>
        <dbReference type="Pfam" id="PF01602"/>
    </source>
</evidence>
<dbReference type="AlphaFoldDB" id="A0A0L0HTN0"/>
<dbReference type="Pfam" id="PF01602">
    <property type="entry name" value="Adaptin_N"/>
    <property type="match status" value="1"/>
</dbReference>
<dbReference type="Gene3D" id="1.25.10.10">
    <property type="entry name" value="Leucine-rich Repeat Variant"/>
    <property type="match status" value="1"/>
</dbReference>
<dbReference type="OMA" id="FRKCEPT"/>
<keyword evidence="2" id="KW-0813">Transport</keyword>
<keyword evidence="7" id="KW-1185">Reference proteome</keyword>
<dbReference type="InterPro" id="IPR011989">
    <property type="entry name" value="ARM-like"/>
</dbReference>
<evidence type="ECO:0000313" key="6">
    <source>
        <dbReference type="EMBL" id="KND04468.1"/>
    </source>
</evidence>
<gene>
    <name evidence="6" type="ORF">SPPG_00195</name>
</gene>
<evidence type="ECO:0000313" key="7">
    <source>
        <dbReference type="Proteomes" id="UP000053201"/>
    </source>
</evidence>
<sequence length="507" mass="55621">MPFFCGGDEGYLCVSMFLHERHELSLLMVNTLQRDLNSDNINEQALALAALCGIANADMISPLLSPVLRCLRHENALVRKRAAAVIRKFSTINPTAMAVAVSKLKRVLADQDPGVMSVALTTYRTLLCQSRNTDTKAYLPLLSAFIHIHRQAINGRLATQYDFHGVTAPWIQLDCLEIIGTLGACDMKAAQTAHPVILDTLENAQDGGDASYAIIYGGIKALSIVAPVASTDHLGCAPEILSRLLQSANSNLRYLGLAGLYLLVGANVGDILSRFRAEVEESLRSGDDSLEQMGLKILCLVATKEDYHSIVDHVLDHLRKSGDACTQLRMCETLVNLLNRLSVTSEETCRILFQALHSVHQDARPSVISRLNAVLLQEDAGAVQLSVKECLEILVKDAMDVTLLQFAVWVLSEFITVPSEAHDVLDRMGRLLNAPKVEDLSTTSYVLQCINKLVQRVGTCPPVVISTVEALKESPSLEIQQRCHEFFRILASLPNISKSEQGREDCI</sequence>
<evidence type="ECO:0000256" key="4">
    <source>
        <dbReference type="ARBA" id="ARBA00023136"/>
    </source>
</evidence>
<keyword evidence="3" id="KW-0653">Protein transport</keyword>
<evidence type="ECO:0000256" key="1">
    <source>
        <dbReference type="ARBA" id="ARBA00004308"/>
    </source>
</evidence>
<comment type="subcellular location">
    <subcellularLocation>
        <location evidence="1">Endomembrane system</location>
    </subcellularLocation>
</comment>
<dbReference type="OrthoDB" id="29308at2759"/>
<dbReference type="STRING" id="645134.A0A0L0HTN0"/>
<dbReference type="GO" id="GO:0030117">
    <property type="term" value="C:membrane coat"/>
    <property type="evidence" value="ECO:0007669"/>
    <property type="project" value="InterPro"/>
</dbReference>
<dbReference type="VEuPathDB" id="FungiDB:SPPG_00195"/>
<dbReference type="RefSeq" id="XP_016612507.1">
    <property type="nucleotide sequence ID" value="XM_016748528.1"/>
</dbReference>
<reference evidence="6 7" key="1">
    <citation type="submission" date="2009-08" db="EMBL/GenBank/DDBJ databases">
        <title>The Genome Sequence of Spizellomyces punctatus strain DAOM BR117.</title>
        <authorList>
            <consortium name="The Broad Institute Genome Sequencing Platform"/>
            <person name="Russ C."/>
            <person name="Cuomo C."/>
            <person name="Shea T."/>
            <person name="Young S.K."/>
            <person name="Zeng Q."/>
            <person name="Koehrsen M."/>
            <person name="Haas B."/>
            <person name="Borodovsky M."/>
            <person name="Guigo R."/>
            <person name="Alvarado L."/>
            <person name="Berlin A."/>
            <person name="Bochicchio J."/>
            <person name="Borenstein D."/>
            <person name="Chapman S."/>
            <person name="Chen Z."/>
            <person name="Engels R."/>
            <person name="Freedman E."/>
            <person name="Gellesch M."/>
            <person name="Goldberg J."/>
            <person name="Griggs A."/>
            <person name="Gujja S."/>
            <person name="Heiman D."/>
            <person name="Hepburn T."/>
            <person name="Howarth C."/>
            <person name="Jen D."/>
            <person name="Larson L."/>
            <person name="Lewis B."/>
            <person name="Mehta T."/>
            <person name="Park D."/>
            <person name="Pearson M."/>
            <person name="Roberts A."/>
            <person name="Saif S."/>
            <person name="Shenoy N."/>
            <person name="Sisk P."/>
            <person name="Stolte C."/>
            <person name="Sykes S."/>
            <person name="Thomson T."/>
            <person name="Walk T."/>
            <person name="White J."/>
            <person name="Yandava C."/>
            <person name="Burger G."/>
            <person name="Gray M.W."/>
            <person name="Holland P.W.H."/>
            <person name="King N."/>
            <person name="Lang F.B.F."/>
            <person name="Roger A.J."/>
            <person name="Ruiz-Trillo I."/>
            <person name="Lander E."/>
            <person name="Nusbaum C."/>
        </authorList>
    </citation>
    <scope>NUCLEOTIDE SEQUENCE [LARGE SCALE GENOMIC DNA]</scope>
    <source>
        <strain evidence="6 7">DAOM BR117</strain>
    </source>
</reference>
<evidence type="ECO:0000256" key="2">
    <source>
        <dbReference type="ARBA" id="ARBA00022448"/>
    </source>
</evidence>
<dbReference type="GO" id="GO:0012505">
    <property type="term" value="C:endomembrane system"/>
    <property type="evidence" value="ECO:0007669"/>
    <property type="project" value="UniProtKB-SubCell"/>
</dbReference>
<dbReference type="InterPro" id="IPR016024">
    <property type="entry name" value="ARM-type_fold"/>
</dbReference>
<keyword evidence="4" id="KW-0472">Membrane</keyword>
<dbReference type="PANTHER" id="PTHR22780">
    <property type="entry name" value="ADAPTIN, ALPHA/GAMMA/EPSILON"/>
    <property type="match status" value="1"/>
</dbReference>
<dbReference type="GO" id="GO:0006886">
    <property type="term" value="P:intracellular protein transport"/>
    <property type="evidence" value="ECO:0007669"/>
    <property type="project" value="InterPro"/>
</dbReference>
<accession>A0A0L0HTN0</accession>
<dbReference type="GO" id="GO:0016192">
    <property type="term" value="P:vesicle-mediated transport"/>
    <property type="evidence" value="ECO:0007669"/>
    <property type="project" value="InterPro"/>
</dbReference>